<feature type="binding site" evidence="2">
    <location>
        <position position="274"/>
    </location>
    <ligand>
        <name>Zn(2+)</name>
        <dbReference type="ChEBI" id="CHEBI:29105"/>
        <note>catalytic</note>
    </ligand>
</feature>
<keyword evidence="1 4" id="KW-0121">Carboxypeptidase</keyword>
<comment type="similarity">
    <text evidence="1">Belongs to the peptidase M32 family.</text>
</comment>
<organism evidence="4 5">
    <name type="scientific">Pseudomonas kitaguniensis</name>
    <dbReference type="NCBI Taxonomy" id="2607908"/>
    <lineage>
        <taxon>Bacteria</taxon>
        <taxon>Pseudomonadati</taxon>
        <taxon>Pseudomonadota</taxon>
        <taxon>Gammaproteobacteria</taxon>
        <taxon>Pseudomonadales</taxon>
        <taxon>Pseudomonadaceae</taxon>
        <taxon>Pseudomonas</taxon>
    </lineage>
</organism>
<dbReference type="Gene3D" id="1.10.1370.30">
    <property type="match status" value="1"/>
</dbReference>
<dbReference type="PIRSF" id="PIRSF006615">
    <property type="entry name" value="Zn_crbxpep_Taq"/>
    <property type="match status" value="1"/>
</dbReference>
<dbReference type="AlphaFoldDB" id="A0A5N7JRS2"/>
<dbReference type="EC" id="3.4.17.19" evidence="1"/>
<dbReference type="SUPFAM" id="SSF55486">
    <property type="entry name" value="Metalloproteases ('zincins'), catalytic domain"/>
    <property type="match status" value="1"/>
</dbReference>
<accession>A0A5N7JRS2</accession>
<keyword evidence="2" id="KW-0862">Zinc</keyword>
<dbReference type="PANTHER" id="PTHR34217:SF1">
    <property type="entry name" value="CARBOXYPEPTIDASE 1"/>
    <property type="match status" value="1"/>
</dbReference>
<feature type="active site" description="Proton donor/acceptor" evidence="3">
    <location>
        <position position="271"/>
    </location>
</feature>
<evidence type="ECO:0000256" key="3">
    <source>
        <dbReference type="PIRSR" id="PIRSR006615-2"/>
    </source>
</evidence>
<feature type="binding site" evidence="2">
    <location>
        <position position="270"/>
    </location>
    <ligand>
        <name>Zn(2+)</name>
        <dbReference type="ChEBI" id="CHEBI:29105"/>
        <note>catalytic</note>
    </ligand>
</feature>
<evidence type="ECO:0000313" key="5">
    <source>
        <dbReference type="Proteomes" id="UP000325438"/>
    </source>
</evidence>
<keyword evidence="1" id="KW-0482">Metalloprotease</keyword>
<dbReference type="PRINTS" id="PR00998">
    <property type="entry name" value="CRBOXYPTASET"/>
</dbReference>
<comment type="catalytic activity">
    <reaction evidence="1">
        <text>Release of a C-terminal amino acid with broad specificity, except for -Pro.</text>
        <dbReference type="EC" id="3.4.17.19"/>
    </reaction>
</comment>
<keyword evidence="1 2" id="KW-0479">Metal-binding</keyword>
<feature type="binding site" evidence="2">
    <location>
        <position position="300"/>
    </location>
    <ligand>
        <name>Zn(2+)</name>
        <dbReference type="ChEBI" id="CHEBI:29105"/>
        <note>catalytic</note>
    </ligand>
</feature>
<dbReference type="Pfam" id="PF02074">
    <property type="entry name" value="Peptidase_M32"/>
    <property type="match status" value="1"/>
</dbReference>
<evidence type="ECO:0000313" key="4">
    <source>
        <dbReference type="EMBL" id="MPQ83943.1"/>
    </source>
</evidence>
<dbReference type="EMBL" id="VUBA01000044">
    <property type="protein sequence ID" value="MPQ83943.1"/>
    <property type="molecule type" value="Genomic_DNA"/>
</dbReference>
<dbReference type="PROSITE" id="PS52034">
    <property type="entry name" value="PEPTIDASE_M32"/>
    <property type="match status" value="1"/>
</dbReference>
<dbReference type="GO" id="GO:0046872">
    <property type="term" value="F:metal ion binding"/>
    <property type="evidence" value="ECO:0007669"/>
    <property type="project" value="UniProtKB-KW"/>
</dbReference>
<comment type="cofactor">
    <cofactor evidence="2">
        <name>Zn(2+)</name>
        <dbReference type="ChEBI" id="CHEBI:29105"/>
    </cofactor>
    <text evidence="2">Binds 1 zinc ion per subunit.</text>
</comment>
<keyword evidence="1" id="KW-0378">Hydrolase</keyword>
<dbReference type="GO" id="GO:0006508">
    <property type="term" value="P:proteolysis"/>
    <property type="evidence" value="ECO:0007669"/>
    <property type="project" value="UniProtKB-UniRule"/>
</dbReference>
<reference evidence="4 5" key="1">
    <citation type="submission" date="2019-09" db="EMBL/GenBank/DDBJ databases">
        <title>The draft genomes of Allium pathogen Pseudomonas sp.</title>
        <authorList>
            <person name="Fujikawa T."/>
            <person name="Sawada H."/>
        </authorList>
    </citation>
    <scope>NUCLEOTIDE SEQUENCE [LARGE SCALE GENOMIC DNA]</scope>
    <source>
        <strain evidence="4 5">MAFF 730085</strain>
    </source>
</reference>
<dbReference type="Proteomes" id="UP000325438">
    <property type="component" value="Unassembled WGS sequence"/>
</dbReference>
<comment type="caution">
    <text evidence="4">The sequence shown here is derived from an EMBL/GenBank/DDBJ whole genome shotgun (WGS) entry which is preliminary data.</text>
</comment>
<name>A0A5N7JRS2_9PSED</name>
<protein>
    <recommendedName>
        <fullName evidence="1">Metal-dependent carboxypeptidase</fullName>
        <ecNumber evidence="1">3.4.17.19</ecNumber>
    </recommendedName>
</protein>
<gene>
    <name evidence="4" type="ORF">F0170_08085</name>
</gene>
<comment type="function">
    <text evidence="1">Broad specificity carboxypetidase that releases amino acids sequentially from the C-terminus, including neutral, aromatic, polar and basic residues.</text>
</comment>
<dbReference type="InterPro" id="IPR001333">
    <property type="entry name" value="Peptidase_M32_Taq"/>
</dbReference>
<dbReference type="PANTHER" id="PTHR34217">
    <property type="entry name" value="METAL-DEPENDENT CARBOXYPEPTIDASE"/>
    <property type="match status" value="1"/>
</dbReference>
<evidence type="ECO:0000256" key="2">
    <source>
        <dbReference type="PIRSR" id="PIRSR006615-1"/>
    </source>
</evidence>
<evidence type="ECO:0000256" key="1">
    <source>
        <dbReference type="PIRNR" id="PIRNR006615"/>
    </source>
</evidence>
<proteinExistence type="inferred from homology"/>
<dbReference type="CDD" id="cd06460">
    <property type="entry name" value="M32_Taq"/>
    <property type="match status" value="1"/>
</dbReference>
<sequence>MGFTDPSGDNMTNSDEVIGRINQHFEKDYQLRHAVRLAEWDQSLHVKAASLAARTQSVATLNALRRDNLVELMESCDLPAALRCAATRDQSCFREVNRYLRCHLTVPAELQDRKARATSRAESLWADCRSRNDWESYAPALSAVVEVIRLEAQHRAEATGLELYDSLLDIHEQGLRIAQLKPAFEELKVWAIDILANSKPASTAAAQRRLLTIDDKEKLFLNISCVFGFDLTRGRIDFGEHPFCAGVPEDTRLILKKDSSILDGLLEVIHETGHACYEQNLPTSPRGHPINLPRSVGVHESQSLFFENMIGRHPAFLTYLSRTLSDEHQFPISADELNFYYNQTRLGLIRIEADEVSYILHIILRFELELKLINGEIEVSDLPECWNILSIDYLGLSPGNDFRRGCMQDIHWSLGLFGYFPCYVLGQVYAAHLFHQFTATHQDYSSDFCSGNIRPAFDWLKEHIWSRGSYDEVLSVFMSSEKALDTTFLRRLLENRYKT</sequence>
<keyword evidence="1" id="KW-0645">Protease</keyword>
<dbReference type="GO" id="GO:0004181">
    <property type="term" value="F:metallocarboxypeptidase activity"/>
    <property type="evidence" value="ECO:0007669"/>
    <property type="project" value="UniProtKB-UniRule"/>
</dbReference>